<evidence type="ECO:0000313" key="3">
    <source>
        <dbReference type="EMBL" id="KAK5877586.1"/>
    </source>
</evidence>
<protein>
    <submittedName>
        <fullName evidence="3">Uncharacterized protein</fullName>
    </submittedName>
</protein>
<evidence type="ECO:0000256" key="1">
    <source>
        <dbReference type="SAM" id="MobiDB-lite"/>
    </source>
</evidence>
<dbReference type="AlphaFoldDB" id="A0AAN8B370"/>
<sequence length="82" mass="9259">MSPELLPSASRILTLLILAILVLTPGFWTWQQNTQTAAEPQQNVSRDLEAAKNTERQICRNFDGEQREGGSESLDIHHRQSD</sequence>
<name>A0AAN8B370_9TELE</name>
<comment type="caution">
    <text evidence="3">The sequence shown here is derived from an EMBL/GenBank/DDBJ whole genome shotgun (WGS) entry which is preliminary data.</text>
</comment>
<proteinExistence type="predicted"/>
<keyword evidence="4" id="KW-1185">Reference proteome</keyword>
<feature type="transmembrane region" description="Helical" evidence="2">
    <location>
        <begin position="12"/>
        <end position="30"/>
    </location>
</feature>
<feature type="region of interest" description="Disordered" evidence="1">
    <location>
        <begin position="58"/>
        <end position="82"/>
    </location>
</feature>
<evidence type="ECO:0000313" key="4">
    <source>
        <dbReference type="Proteomes" id="UP001335648"/>
    </source>
</evidence>
<gene>
    <name evidence="3" type="ORF">CesoFtcFv8_025077</name>
</gene>
<organism evidence="3 4">
    <name type="scientific">Champsocephalus esox</name>
    <name type="common">pike icefish</name>
    <dbReference type="NCBI Taxonomy" id="159716"/>
    <lineage>
        <taxon>Eukaryota</taxon>
        <taxon>Metazoa</taxon>
        <taxon>Chordata</taxon>
        <taxon>Craniata</taxon>
        <taxon>Vertebrata</taxon>
        <taxon>Euteleostomi</taxon>
        <taxon>Actinopterygii</taxon>
        <taxon>Neopterygii</taxon>
        <taxon>Teleostei</taxon>
        <taxon>Neoteleostei</taxon>
        <taxon>Acanthomorphata</taxon>
        <taxon>Eupercaria</taxon>
        <taxon>Perciformes</taxon>
        <taxon>Notothenioidei</taxon>
        <taxon>Channichthyidae</taxon>
        <taxon>Champsocephalus</taxon>
    </lineage>
</organism>
<keyword evidence="2" id="KW-1133">Transmembrane helix</keyword>
<keyword evidence="2" id="KW-0472">Membrane</keyword>
<reference evidence="3 4" key="1">
    <citation type="journal article" date="2023" name="Mol. Biol. Evol.">
        <title>Genomics of Secondarily Temperate Adaptation in the Only Non-Antarctic Icefish.</title>
        <authorList>
            <person name="Rivera-Colon A.G."/>
            <person name="Rayamajhi N."/>
            <person name="Minhas B.F."/>
            <person name="Madrigal G."/>
            <person name="Bilyk K.T."/>
            <person name="Yoon V."/>
            <person name="Hune M."/>
            <person name="Gregory S."/>
            <person name="Cheng C.H.C."/>
            <person name="Catchen J.M."/>
        </authorList>
    </citation>
    <scope>NUCLEOTIDE SEQUENCE [LARGE SCALE GENOMIC DNA]</scope>
    <source>
        <strain evidence="3">JC2023a</strain>
    </source>
</reference>
<keyword evidence="2" id="KW-0812">Transmembrane</keyword>
<dbReference type="Proteomes" id="UP001335648">
    <property type="component" value="Unassembled WGS sequence"/>
</dbReference>
<dbReference type="EMBL" id="JAULUE010002066">
    <property type="protein sequence ID" value="KAK5877586.1"/>
    <property type="molecule type" value="Genomic_DNA"/>
</dbReference>
<evidence type="ECO:0000256" key="2">
    <source>
        <dbReference type="SAM" id="Phobius"/>
    </source>
</evidence>
<accession>A0AAN8B370</accession>